<accession>A0A9W6QWQ7</accession>
<protein>
    <submittedName>
        <fullName evidence="1">Uncharacterized protein</fullName>
    </submittedName>
</protein>
<sequence length="75" mass="7972">MAAAVGGKAITGHDGSVFAAAPTLSFIQNVFGWPGRDSRCLLPVDYGGRLPPRPRAALWCVTKRAHLAFKQPPLS</sequence>
<keyword evidence="2" id="KW-1185">Reference proteome</keyword>
<gene>
    <name evidence="1" type="ORF">Atai01_00510</name>
</gene>
<name>A0A9W6QWQ7_9PSEU</name>
<organism evidence="1 2">
    <name type="scientific">Amycolatopsis taiwanensis</name>
    <dbReference type="NCBI Taxonomy" id="342230"/>
    <lineage>
        <taxon>Bacteria</taxon>
        <taxon>Bacillati</taxon>
        <taxon>Actinomycetota</taxon>
        <taxon>Actinomycetes</taxon>
        <taxon>Pseudonocardiales</taxon>
        <taxon>Pseudonocardiaceae</taxon>
        <taxon>Amycolatopsis</taxon>
    </lineage>
</organism>
<reference evidence="1" key="1">
    <citation type="submission" date="2023-03" db="EMBL/GenBank/DDBJ databases">
        <title>Amycolatopsis taiwanensis NBRC 103393.</title>
        <authorList>
            <person name="Ichikawa N."/>
            <person name="Sato H."/>
            <person name="Tonouchi N."/>
        </authorList>
    </citation>
    <scope>NUCLEOTIDE SEQUENCE</scope>
    <source>
        <strain evidence="1">NBRC 103393</strain>
    </source>
</reference>
<dbReference type="AlphaFoldDB" id="A0A9W6QWQ7"/>
<evidence type="ECO:0000313" key="1">
    <source>
        <dbReference type="EMBL" id="GLY63432.1"/>
    </source>
</evidence>
<comment type="caution">
    <text evidence="1">The sequence shown here is derived from an EMBL/GenBank/DDBJ whole genome shotgun (WGS) entry which is preliminary data.</text>
</comment>
<proteinExistence type="predicted"/>
<dbReference type="Proteomes" id="UP001165136">
    <property type="component" value="Unassembled WGS sequence"/>
</dbReference>
<evidence type="ECO:0000313" key="2">
    <source>
        <dbReference type="Proteomes" id="UP001165136"/>
    </source>
</evidence>
<dbReference type="EMBL" id="BSTI01000001">
    <property type="protein sequence ID" value="GLY63432.1"/>
    <property type="molecule type" value="Genomic_DNA"/>
</dbReference>